<dbReference type="InterPro" id="IPR051000">
    <property type="entry name" value="Homeobox_DNA-bind_prot"/>
</dbReference>
<dbReference type="PROSITE" id="PS50071">
    <property type="entry name" value="HOMEOBOX_2"/>
    <property type="match status" value="1"/>
</dbReference>
<feature type="region of interest" description="Disordered" evidence="7">
    <location>
        <begin position="291"/>
        <end position="316"/>
    </location>
</feature>
<evidence type="ECO:0000256" key="5">
    <source>
        <dbReference type="PROSITE-ProRule" id="PRU00108"/>
    </source>
</evidence>
<evidence type="ECO:0000256" key="3">
    <source>
        <dbReference type="ARBA" id="ARBA00023155"/>
    </source>
</evidence>
<proteinExistence type="predicted"/>
<comment type="caution">
    <text evidence="9">The sequence shown here is derived from an EMBL/GenBank/DDBJ whole genome shotgun (WGS) entry which is preliminary data.</text>
</comment>
<evidence type="ECO:0000256" key="4">
    <source>
        <dbReference type="ARBA" id="ARBA00023242"/>
    </source>
</evidence>
<feature type="compositionally biased region" description="Pro residues" evidence="7">
    <location>
        <begin position="216"/>
        <end position="229"/>
    </location>
</feature>
<feature type="compositionally biased region" description="Polar residues" evidence="7">
    <location>
        <begin position="19"/>
        <end position="48"/>
    </location>
</feature>
<dbReference type="Proteomes" id="UP000807306">
    <property type="component" value="Unassembled WGS sequence"/>
</dbReference>
<feature type="region of interest" description="Disordered" evidence="7">
    <location>
        <begin position="74"/>
        <end position="133"/>
    </location>
</feature>
<keyword evidence="10" id="KW-1185">Reference proteome</keyword>
<feature type="domain" description="Homeobox" evidence="8">
    <location>
        <begin position="236"/>
        <end position="296"/>
    </location>
</feature>
<organism evidence="9 10">
    <name type="scientific">Crepidotus variabilis</name>
    <dbReference type="NCBI Taxonomy" id="179855"/>
    <lineage>
        <taxon>Eukaryota</taxon>
        <taxon>Fungi</taxon>
        <taxon>Dikarya</taxon>
        <taxon>Basidiomycota</taxon>
        <taxon>Agaricomycotina</taxon>
        <taxon>Agaricomycetes</taxon>
        <taxon>Agaricomycetidae</taxon>
        <taxon>Agaricales</taxon>
        <taxon>Agaricineae</taxon>
        <taxon>Crepidotaceae</taxon>
        <taxon>Crepidotus</taxon>
    </lineage>
</organism>
<dbReference type="InterPro" id="IPR017970">
    <property type="entry name" value="Homeobox_CS"/>
</dbReference>
<sequence length="377" mass="41903">MTSSGKDRYYPTVGKSRRTSQGDSQTAGFFSTGQVPSPYSNAYTQPRSAPNKLGYELDPQALYGAYPASNATPQFPTGMPNYEIHHERYSPQPSYPTSYGSRSSPPLMTNPADSRRLPPLSTSSPPPGERWQQQAFVPSTGYPAHNIRSPTATYPTPNHFMQYSSNHGNAYQYHMSHDHVGLNPQHNGFFDEMPRVDHRSNSPFRATGSSHHGHVPAPPPQSFTPPPISPTTAEETTIKKKRKRADANQLKVLNETYARTAFPSTEERLALAKMLDMTARSVQIWFQNKRQSMRQTNRQSSNVSSSAHHPFSVSSQVDPMTEELVAHSSGYDGSGSLNDPLYLTSAQDASRSHSSHSHPHSHSHYGSYHSSSHRHRD</sequence>
<evidence type="ECO:0000256" key="2">
    <source>
        <dbReference type="ARBA" id="ARBA00023125"/>
    </source>
</evidence>
<reference evidence="9" key="1">
    <citation type="submission" date="2020-11" db="EMBL/GenBank/DDBJ databases">
        <authorList>
            <consortium name="DOE Joint Genome Institute"/>
            <person name="Ahrendt S."/>
            <person name="Riley R."/>
            <person name="Andreopoulos W."/>
            <person name="Labutti K."/>
            <person name="Pangilinan J."/>
            <person name="Ruiz-Duenas F.J."/>
            <person name="Barrasa J.M."/>
            <person name="Sanchez-Garcia M."/>
            <person name="Camarero S."/>
            <person name="Miyauchi S."/>
            <person name="Serrano A."/>
            <person name="Linde D."/>
            <person name="Babiker R."/>
            <person name="Drula E."/>
            <person name="Ayuso-Fernandez I."/>
            <person name="Pacheco R."/>
            <person name="Padilla G."/>
            <person name="Ferreira P."/>
            <person name="Barriuso J."/>
            <person name="Kellner H."/>
            <person name="Castanera R."/>
            <person name="Alfaro M."/>
            <person name="Ramirez L."/>
            <person name="Pisabarro A.G."/>
            <person name="Kuo A."/>
            <person name="Tritt A."/>
            <person name="Lipzen A."/>
            <person name="He G."/>
            <person name="Yan M."/>
            <person name="Ng V."/>
            <person name="Cullen D."/>
            <person name="Martin F."/>
            <person name="Rosso M.-N."/>
            <person name="Henrissat B."/>
            <person name="Hibbett D."/>
            <person name="Martinez A.T."/>
            <person name="Grigoriev I.V."/>
        </authorList>
    </citation>
    <scope>NUCLEOTIDE SEQUENCE</scope>
    <source>
        <strain evidence="9">CBS 506.95</strain>
    </source>
</reference>
<feature type="region of interest" description="Disordered" evidence="7">
    <location>
        <begin position="1"/>
        <end position="55"/>
    </location>
</feature>
<keyword evidence="2 5" id="KW-0238">DNA-binding</keyword>
<dbReference type="EMBL" id="MU157906">
    <property type="protein sequence ID" value="KAF9524003.1"/>
    <property type="molecule type" value="Genomic_DNA"/>
</dbReference>
<dbReference type="PANTHER" id="PTHR24324">
    <property type="entry name" value="HOMEOBOX PROTEIN HHEX"/>
    <property type="match status" value="1"/>
</dbReference>
<dbReference type="GO" id="GO:0000978">
    <property type="term" value="F:RNA polymerase II cis-regulatory region sequence-specific DNA binding"/>
    <property type="evidence" value="ECO:0007669"/>
    <property type="project" value="TreeGrafter"/>
</dbReference>
<feature type="DNA-binding region" description="Homeobox" evidence="5">
    <location>
        <begin position="238"/>
        <end position="297"/>
    </location>
</feature>
<keyword evidence="4 5" id="KW-0539">Nucleus</keyword>
<keyword evidence="3 5" id="KW-0371">Homeobox</keyword>
<dbReference type="SMART" id="SM00389">
    <property type="entry name" value="HOX"/>
    <property type="match status" value="1"/>
</dbReference>
<feature type="compositionally biased region" description="Low complexity" evidence="7">
    <location>
        <begin position="303"/>
        <end position="315"/>
    </location>
</feature>
<feature type="compositionally biased region" description="Basic residues" evidence="7">
    <location>
        <begin position="353"/>
        <end position="363"/>
    </location>
</feature>
<dbReference type="GO" id="GO:0005634">
    <property type="term" value="C:nucleus"/>
    <property type="evidence" value="ECO:0007669"/>
    <property type="project" value="UniProtKB-SubCell"/>
</dbReference>
<dbReference type="Pfam" id="PF00046">
    <property type="entry name" value="Homeodomain"/>
    <property type="match status" value="1"/>
</dbReference>
<evidence type="ECO:0000313" key="9">
    <source>
        <dbReference type="EMBL" id="KAF9524003.1"/>
    </source>
</evidence>
<dbReference type="PROSITE" id="PS00027">
    <property type="entry name" value="HOMEOBOX_1"/>
    <property type="match status" value="1"/>
</dbReference>
<dbReference type="InterPro" id="IPR001356">
    <property type="entry name" value="HD"/>
</dbReference>
<name>A0A9P6E7C6_9AGAR</name>
<dbReference type="Gene3D" id="1.10.10.60">
    <property type="entry name" value="Homeodomain-like"/>
    <property type="match status" value="1"/>
</dbReference>
<feature type="compositionally biased region" description="Polar residues" evidence="7">
    <location>
        <begin position="91"/>
        <end position="107"/>
    </location>
</feature>
<evidence type="ECO:0000259" key="8">
    <source>
        <dbReference type="PROSITE" id="PS50071"/>
    </source>
</evidence>
<feature type="region of interest" description="Disordered" evidence="7">
    <location>
        <begin position="338"/>
        <end position="377"/>
    </location>
</feature>
<dbReference type="PANTHER" id="PTHR24324:SF5">
    <property type="entry name" value="HEMATOPOIETICALLY-EXPRESSED HOMEOBOX PROTEIN HHEX"/>
    <property type="match status" value="1"/>
</dbReference>
<dbReference type="GO" id="GO:0000981">
    <property type="term" value="F:DNA-binding transcription factor activity, RNA polymerase II-specific"/>
    <property type="evidence" value="ECO:0007669"/>
    <property type="project" value="InterPro"/>
</dbReference>
<feature type="region of interest" description="Disordered" evidence="7">
    <location>
        <begin position="203"/>
        <end position="244"/>
    </location>
</feature>
<dbReference type="CDD" id="cd00086">
    <property type="entry name" value="homeodomain"/>
    <property type="match status" value="1"/>
</dbReference>
<comment type="subcellular location">
    <subcellularLocation>
        <location evidence="1 5 6">Nucleus</location>
    </subcellularLocation>
</comment>
<evidence type="ECO:0000313" key="10">
    <source>
        <dbReference type="Proteomes" id="UP000807306"/>
    </source>
</evidence>
<dbReference type="SUPFAM" id="SSF46689">
    <property type="entry name" value="Homeodomain-like"/>
    <property type="match status" value="1"/>
</dbReference>
<evidence type="ECO:0000256" key="1">
    <source>
        <dbReference type="ARBA" id="ARBA00004123"/>
    </source>
</evidence>
<dbReference type="AlphaFoldDB" id="A0A9P6E7C6"/>
<evidence type="ECO:0000256" key="7">
    <source>
        <dbReference type="SAM" id="MobiDB-lite"/>
    </source>
</evidence>
<evidence type="ECO:0000256" key="6">
    <source>
        <dbReference type="RuleBase" id="RU000682"/>
    </source>
</evidence>
<dbReference type="GO" id="GO:0030154">
    <property type="term" value="P:cell differentiation"/>
    <property type="evidence" value="ECO:0007669"/>
    <property type="project" value="TreeGrafter"/>
</dbReference>
<dbReference type="OrthoDB" id="6159439at2759"/>
<dbReference type="InterPro" id="IPR009057">
    <property type="entry name" value="Homeodomain-like_sf"/>
</dbReference>
<accession>A0A9P6E7C6</accession>
<feature type="compositionally biased region" description="Polar residues" evidence="7">
    <location>
        <begin position="291"/>
        <end position="302"/>
    </location>
</feature>
<protein>
    <recommendedName>
        <fullName evidence="8">Homeobox domain-containing protein</fullName>
    </recommendedName>
</protein>
<gene>
    <name evidence="9" type="ORF">CPB83DRAFT_861914</name>
</gene>